<evidence type="ECO:0000313" key="2">
    <source>
        <dbReference type="Proteomes" id="UP001634007"/>
    </source>
</evidence>
<gene>
    <name evidence="1" type="ORF">ACJRO7_001881</name>
</gene>
<reference evidence="1 2" key="1">
    <citation type="submission" date="2024-11" db="EMBL/GenBank/DDBJ databases">
        <title>Chromosome-level genome assembly of Eucalyptus globulus Labill. provides insights into its genome evolution.</title>
        <authorList>
            <person name="Li X."/>
        </authorList>
    </citation>
    <scope>NUCLEOTIDE SEQUENCE [LARGE SCALE GENOMIC DNA]</scope>
    <source>
        <strain evidence="1">CL2024</strain>
        <tissue evidence="1">Fresh tender leaves</tissue>
    </source>
</reference>
<name>A0ABD3LTH3_EUCGL</name>
<dbReference type="Proteomes" id="UP001634007">
    <property type="component" value="Unassembled WGS sequence"/>
</dbReference>
<dbReference type="EMBL" id="JBJKBG010000001">
    <property type="protein sequence ID" value="KAL3754692.1"/>
    <property type="molecule type" value="Genomic_DNA"/>
</dbReference>
<keyword evidence="2" id="KW-1185">Reference proteome</keyword>
<comment type="caution">
    <text evidence="1">The sequence shown here is derived from an EMBL/GenBank/DDBJ whole genome shotgun (WGS) entry which is preliminary data.</text>
</comment>
<protein>
    <submittedName>
        <fullName evidence="1">Uncharacterized protein</fullName>
    </submittedName>
</protein>
<organism evidence="1 2">
    <name type="scientific">Eucalyptus globulus</name>
    <name type="common">Tasmanian blue gum</name>
    <dbReference type="NCBI Taxonomy" id="34317"/>
    <lineage>
        <taxon>Eukaryota</taxon>
        <taxon>Viridiplantae</taxon>
        <taxon>Streptophyta</taxon>
        <taxon>Embryophyta</taxon>
        <taxon>Tracheophyta</taxon>
        <taxon>Spermatophyta</taxon>
        <taxon>Magnoliopsida</taxon>
        <taxon>eudicotyledons</taxon>
        <taxon>Gunneridae</taxon>
        <taxon>Pentapetalae</taxon>
        <taxon>rosids</taxon>
        <taxon>malvids</taxon>
        <taxon>Myrtales</taxon>
        <taxon>Myrtaceae</taxon>
        <taxon>Myrtoideae</taxon>
        <taxon>Eucalypteae</taxon>
        <taxon>Eucalyptus</taxon>
    </lineage>
</organism>
<evidence type="ECO:0000313" key="1">
    <source>
        <dbReference type="EMBL" id="KAL3754692.1"/>
    </source>
</evidence>
<accession>A0ABD3LTH3</accession>
<sequence length="111" mass="12381">MEAVPLRAHHDNKENVRPFSADRIELKPADIGPRLKKHVVNKGMARKPLADVTHFFVGSSTWTRSSSARASGDLLMLQLPSLYPKKRGALGDVDLWRATACSAKSLRMVFR</sequence>
<proteinExistence type="predicted"/>
<dbReference type="AlphaFoldDB" id="A0ABD3LTH3"/>